<dbReference type="Gene3D" id="3.10.10.10">
    <property type="entry name" value="HIV Type 1 Reverse Transcriptase, subunit A, domain 1"/>
    <property type="match status" value="1"/>
</dbReference>
<organism evidence="2 3">
    <name type="scientific">Pinctada imbricata</name>
    <name type="common">Atlantic pearl-oyster</name>
    <name type="synonym">Pinctada martensii</name>
    <dbReference type="NCBI Taxonomy" id="66713"/>
    <lineage>
        <taxon>Eukaryota</taxon>
        <taxon>Metazoa</taxon>
        <taxon>Spiralia</taxon>
        <taxon>Lophotrochozoa</taxon>
        <taxon>Mollusca</taxon>
        <taxon>Bivalvia</taxon>
        <taxon>Autobranchia</taxon>
        <taxon>Pteriomorphia</taxon>
        <taxon>Pterioida</taxon>
        <taxon>Pterioidea</taxon>
        <taxon>Pteriidae</taxon>
        <taxon>Pinctada</taxon>
    </lineage>
</organism>
<feature type="region of interest" description="Disordered" evidence="1">
    <location>
        <begin position="1"/>
        <end position="49"/>
    </location>
</feature>
<sequence length="545" mass="62029">MPPRKRKRPNRFVDDEQFLTPNARMTQPEPQNAANETVTLANTSDYTGTTQPVIDYDKLAAAMLRQQAAQRQPVVNNIQQSASDSVEIPTNDESSQSNMQSCEPASVQPITSGSFDNANSCTTFGSFIDRLFSGQSVNDSIPFENSTVQYDSIENVRTLIKKFGKFALMAKMDIEDGFRNLPINPSDYSLLGFVWRNQYYFDRCLPMGASSSCQMFEKLSSALQWVMINKYSAAGMSHLIDDFFFIGPPNSDKCLKDVQNFEKLCENIGLPIKHSKTVLPTTKLTIYGIEVDSIAMESRLPEDKLYRLRSLLQDVVHRKKLTLQELQSIIGLLNFACLVVPPGRAFLRRLIDLTCNVHKPFHFIRLNKEAKADLRAWQIFIENFNGKSVFLDDEWIPSDVLSIYTDASGSLGYAAVFGANWFALPWLKEHQQFQITVKELFPIVLLLELWGEQLQNKKILFFSDNIAVVQIINKQSSKEKTLMKLLRRLVLVSLRYNILFKAKHIPGKLNIIADHLSRLKFQEARKAAPWLNLQPSVVPQHLIHI</sequence>
<dbReference type="EMBL" id="VSWD01000004">
    <property type="protein sequence ID" value="KAK3105175.1"/>
    <property type="molecule type" value="Genomic_DNA"/>
</dbReference>
<dbReference type="PANTHER" id="PTHR33050:SF8">
    <property type="entry name" value="REVERSE TRANSCRIPTASE DOMAIN-CONTAINING PROTEIN"/>
    <property type="match status" value="1"/>
</dbReference>
<dbReference type="CDD" id="cd09275">
    <property type="entry name" value="RNase_HI_RT_DIRS1"/>
    <property type="match status" value="1"/>
</dbReference>
<dbReference type="CDD" id="cd03714">
    <property type="entry name" value="RT_DIRS1"/>
    <property type="match status" value="1"/>
</dbReference>
<dbReference type="InterPro" id="IPR052055">
    <property type="entry name" value="Hepadnavirus_pol/RT"/>
</dbReference>
<comment type="caution">
    <text evidence="2">The sequence shown here is derived from an EMBL/GenBank/DDBJ whole genome shotgun (WGS) entry which is preliminary data.</text>
</comment>
<keyword evidence="3" id="KW-1185">Reference proteome</keyword>
<protein>
    <recommendedName>
        <fullName evidence="4">Reverse transcriptase domain-containing protein</fullName>
    </recommendedName>
</protein>
<feature type="compositionally biased region" description="Polar residues" evidence="1">
    <location>
        <begin position="91"/>
        <end position="107"/>
    </location>
</feature>
<evidence type="ECO:0008006" key="4">
    <source>
        <dbReference type="Google" id="ProtNLM"/>
    </source>
</evidence>
<dbReference type="InterPro" id="IPR043502">
    <property type="entry name" value="DNA/RNA_pol_sf"/>
</dbReference>
<feature type="region of interest" description="Disordered" evidence="1">
    <location>
        <begin position="81"/>
        <end position="107"/>
    </location>
</feature>
<dbReference type="Gene3D" id="3.30.70.270">
    <property type="match status" value="1"/>
</dbReference>
<reference evidence="2" key="1">
    <citation type="submission" date="2019-08" db="EMBL/GenBank/DDBJ databases">
        <title>The improved chromosome-level genome for the pearl oyster Pinctada fucata martensii using PacBio sequencing and Hi-C.</title>
        <authorList>
            <person name="Zheng Z."/>
        </authorList>
    </citation>
    <scope>NUCLEOTIDE SEQUENCE</scope>
    <source>
        <strain evidence="2">ZZ-2019</strain>
        <tissue evidence="2">Adductor muscle</tissue>
    </source>
</reference>
<dbReference type="PANTHER" id="PTHR33050">
    <property type="entry name" value="REVERSE TRANSCRIPTASE DOMAIN-CONTAINING PROTEIN"/>
    <property type="match status" value="1"/>
</dbReference>
<proteinExistence type="predicted"/>
<accession>A0AA89C9B9</accession>
<gene>
    <name evidence="2" type="ORF">FSP39_018913</name>
</gene>
<feature type="compositionally biased region" description="Polar residues" evidence="1">
    <location>
        <begin position="19"/>
        <end position="49"/>
    </location>
</feature>
<name>A0AA89C9B9_PINIB</name>
<feature type="compositionally biased region" description="Basic residues" evidence="1">
    <location>
        <begin position="1"/>
        <end position="10"/>
    </location>
</feature>
<evidence type="ECO:0000313" key="2">
    <source>
        <dbReference type="EMBL" id="KAK3105175.1"/>
    </source>
</evidence>
<dbReference type="AlphaFoldDB" id="A0AA89C9B9"/>
<dbReference type="InterPro" id="IPR043128">
    <property type="entry name" value="Rev_trsase/Diguanyl_cyclase"/>
</dbReference>
<dbReference type="Proteomes" id="UP001186944">
    <property type="component" value="Unassembled WGS sequence"/>
</dbReference>
<dbReference type="SUPFAM" id="SSF56672">
    <property type="entry name" value="DNA/RNA polymerases"/>
    <property type="match status" value="1"/>
</dbReference>
<evidence type="ECO:0000313" key="3">
    <source>
        <dbReference type="Proteomes" id="UP001186944"/>
    </source>
</evidence>
<evidence type="ECO:0000256" key="1">
    <source>
        <dbReference type="SAM" id="MobiDB-lite"/>
    </source>
</evidence>